<dbReference type="Gene3D" id="1.20.1250.20">
    <property type="entry name" value="MFS general substrate transporter like domains"/>
    <property type="match status" value="1"/>
</dbReference>
<feature type="transmembrane region" description="Helical" evidence="1">
    <location>
        <begin position="12"/>
        <end position="30"/>
    </location>
</feature>
<dbReference type="InterPro" id="IPR036259">
    <property type="entry name" value="MFS_trans_sf"/>
</dbReference>
<feature type="transmembrane region" description="Helical" evidence="1">
    <location>
        <begin position="42"/>
        <end position="69"/>
    </location>
</feature>
<keyword evidence="1" id="KW-1133">Transmembrane helix</keyword>
<name>A0A177KHI1_9BACI</name>
<dbReference type="Proteomes" id="UP000077271">
    <property type="component" value="Unassembled WGS sequence"/>
</dbReference>
<sequence>MKAINKGTNKLITGIVFGVIVFWFFAQSMVNIVPAVQSDLGILLGLLNVTISLTALFSGILIVAVGGLADKINCKEITYGGLILNIIGSLCFIFTQGAVPLIIGLSFNEKAVHKMPL</sequence>
<proteinExistence type="predicted"/>
<evidence type="ECO:0000256" key="1">
    <source>
        <dbReference type="SAM" id="Phobius"/>
    </source>
</evidence>
<evidence type="ECO:0000313" key="2">
    <source>
        <dbReference type="EMBL" id="OAH52587.1"/>
    </source>
</evidence>
<dbReference type="SUPFAM" id="SSF103473">
    <property type="entry name" value="MFS general substrate transporter"/>
    <property type="match status" value="1"/>
</dbReference>
<comment type="caution">
    <text evidence="2">The sequence shown here is derived from an EMBL/GenBank/DDBJ whole genome shotgun (WGS) entry which is preliminary data.</text>
</comment>
<protein>
    <submittedName>
        <fullName evidence="2">Uncharacterized protein</fullName>
    </submittedName>
</protein>
<keyword evidence="1" id="KW-0472">Membrane</keyword>
<dbReference type="EMBL" id="LQWZ01000038">
    <property type="protein sequence ID" value="OAH52587.1"/>
    <property type="molecule type" value="Genomic_DNA"/>
</dbReference>
<gene>
    <name evidence="2" type="ORF">AWH48_14410</name>
</gene>
<keyword evidence="1" id="KW-0812">Transmembrane</keyword>
<accession>A0A177KHI1</accession>
<organism evidence="2 3">
    <name type="scientific">Domibacillus aminovorans</name>
    <dbReference type="NCBI Taxonomy" id="29332"/>
    <lineage>
        <taxon>Bacteria</taxon>
        <taxon>Bacillati</taxon>
        <taxon>Bacillota</taxon>
        <taxon>Bacilli</taxon>
        <taxon>Bacillales</taxon>
        <taxon>Bacillaceae</taxon>
        <taxon>Domibacillus</taxon>
    </lineage>
</organism>
<dbReference type="AlphaFoldDB" id="A0A177KHI1"/>
<feature type="transmembrane region" description="Helical" evidence="1">
    <location>
        <begin position="81"/>
        <end position="107"/>
    </location>
</feature>
<reference evidence="2 3" key="1">
    <citation type="submission" date="2016-01" db="EMBL/GenBank/DDBJ databases">
        <title>Investigation of taxonomic status of Bacillus aminovorans.</title>
        <authorList>
            <person name="Verma A."/>
            <person name="Pal Y."/>
            <person name="Krishnamurthi S."/>
        </authorList>
    </citation>
    <scope>NUCLEOTIDE SEQUENCE [LARGE SCALE GENOMIC DNA]</scope>
    <source>
        <strain evidence="2 3">DSM 4337</strain>
    </source>
</reference>
<evidence type="ECO:0000313" key="3">
    <source>
        <dbReference type="Proteomes" id="UP000077271"/>
    </source>
</evidence>